<gene>
    <name evidence="2" type="ORF">GCM10010345_15340</name>
</gene>
<accession>A0ABQ3CGD7</accession>
<evidence type="ECO:0000256" key="1">
    <source>
        <dbReference type="SAM" id="MobiDB-lite"/>
    </source>
</evidence>
<feature type="region of interest" description="Disordered" evidence="1">
    <location>
        <begin position="20"/>
        <end position="48"/>
    </location>
</feature>
<organism evidence="2 3">
    <name type="scientific">Streptomyces canarius</name>
    <dbReference type="NCBI Taxonomy" id="285453"/>
    <lineage>
        <taxon>Bacteria</taxon>
        <taxon>Bacillati</taxon>
        <taxon>Actinomycetota</taxon>
        <taxon>Actinomycetes</taxon>
        <taxon>Kitasatosporales</taxon>
        <taxon>Streptomycetaceae</taxon>
        <taxon>Streptomyces</taxon>
    </lineage>
</organism>
<evidence type="ECO:0000313" key="3">
    <source>
        <dbReference type="Proteomes" id="UP000653644"/>
    </source>
</evidence>
<proteinExistence type="predicted"/>
<name>A0ABQ3CGD7_9ACTN</name>
<keyword evidence="3" id="KW-1185">Reference proteome</keyword>
<evidence type="ECO:0000313" key="2">
    <source>
        <dbReference type="EMBL" id="GHA11798.1"/>
    </source>
</evidence>
<dbReference type="Proteomes" id="UP000653644">
    <property type="component" value="Unassembled WGS sequence"/>
</dbReference>
<comment type="caution">
    <text evidence="2">The sequence shown here is derived from an EMBL/GenBank/DDBJ whole genome shotgun (WGS) entry which is preliminary data.</text>
</comment>
<reference evidence="3" key="1">
    <citation type="journal article" date="2019" name="Int. J. Syst. Evol. Microbiol.">
        <title>The Global Catalogue of Microorganisms (GCM) 10K type strain sequencing project: providing services to taxonomists for standard genome sequencing and annotation.</title>
        <authorList>
            <consortium name="The Broad Institute Genomics Platform"/>
            <consortium name="The Broad Institute Genome Sequencing Center for Infectious Disease"/>
            <person name="Wu L."/>
            <person name="Ma J."/>
        </authorList>
    </citation>
    <scope>NUCLEOTIDE SEQUENCE [LARGE SCALE GENOMIC DNA]</scope>
    <source>
        <strain evidence="3">JCM 4733</strain>
    </source>
</reference>
<protein>
    <submittedName>
        <fullName evidence="2">Uncharacterized protein</fullName>
    </submittedName>
</protein>
<dbReference type="EMBL" id="BMVN01000004">
    <property type="protein sequence ID" value="GHA11798.1"/>
    <property type="molecule type" value="Genomic_DNA"/>
</dbReference>
<sequence>MHQKGLTGLDAERSQLCGDVVPGDKRAGRRGCGHGPGVSRTGARGATELPLPVSGAIDRMIVSAGQIRYA</sequence>